<proteinExistence type="predicted"/>
<reference evidence="1 3" key="2">
    <citation type="journal article" date="2014" name="BMC Genomics">
        <title>An improved genome release (version Mt4.0) for the model legume Medicago truncatula.</title>
        <authorList>
            <person name="Tang H."/>
            <person name="Krishnakumar V."/>
            <person name="Bidwell S."/>
            <person name="Rosen B."/>
            <person name="Chan A."/>
            <person name="Zhou S."/>
            <person name="Gentzbittel L."/>
            <person name="Childs K.L."/>
            <person name="Yandell M."/>
            <person name="Gundlach H."/>
            <person name="Mayer K.F."/>
            <person name="Schwartz D.C."/>
            <person name="Town C.D."/>
        </authorList>
    </citation>
    <scope>GENOME REANNOTATION</scope>
    <source>
        <strain evidence="1">A17</strain>
        <strain evidence="2 3">cv. Jemalong A17</strain>
    </source>
</reference>
<evidence type="ECO:0000313" key="2">
    <source>
        <dbReference type="EnsemblPlants" id="KEH17987"/>
    </source>
</evidence>
<dbReference type="EMBL" id="CM001224">
    <property type="protein sequence ID" value="KEH17987.1"/>
    <property type="molecule type" value="Genomic_DNA"/>
</dbReference>
<keyword evidence="3" id="KW-1185">Reference proteome</keyword>
<gene>
    <name evidence="1" type="ordered locus">MTR_8g009650</name>
</gene>
<organism evidence="1 3">
    <name type="scientific">Medicago truncatula</name>
    <name type="common">Barrel medic</name>
    <name type="synonym">Medicago tribuloides</name>
    <dbReference type="NCBI Taxonomy" id="3880"/>
    <lineage>
        <taxon>Eukaryota</taxon>
        <taxon>Viridiplantae</taxon>
        <taxon>Streptophyta</taxon>
        <taxon>Embryophyta</taxon>
        <taxon>Tracheophyta</taxon>
        <taxon>Spermatophyta</taxon>
        <taxon>Magnoliopsida</taxon>
        <taxon>eudicotyledons</taxon>
        <taxon>Gunneridae</taxon>
        <taxon>Pentapetalae</taxon>
        <taxon>rosids</taxon>
        <taxon>fabids</taxon>
        <taxon>Fabales</taxon>
        <taxon>Fabaceae</taxon>
        <taxon>Papilionoideae</taxon>
        <taxon>50 kb inversion clade</taxon>
        <taxon>NPAAA clade</taxon>
        <taxon>Hologalegina</taxon>
        <taxon>IRL clade</taxon>
        <taxon>Trifolieae</taxon>
        <taxon>Medicago</taxon>
    </lineage>
</organism>
<dbReference type="AlphaFoldDB" id="A0A072TKN4"/>
<accession>A0A072TKN4</accession>
<reference evidence="2" key="3">
    <citation type="submission" date="2015-04" db="UniProtKB">
        <authorList>
            <consortium name="EnsemblPlants"/>
        </authorList>
    </citation>
    <scope>IDENTIFICATION</scope>
    <source>
        <strain evidence="2">cv. Jemalong A17</strain>
    </source>
</reference>
<dbReference type="HOGENOM" id="CLU_2577526_0_0_1"/>
<sequence>MLMDLMGCMQEEMLLAEHIEGVIPLQAGDMENILRGVQTMFHEGLEMQILKFMIWVYNKMEVINSYRMSNLTLQAGKTVDS</sequence>
<reference evidence="1 3" key="1">
    <citation type="journal article" date="2011" name="Nature">
        <title>The Medicago genome provides insight into the evolution of rhizobial symbioses.</title>
        <authorList>
            <person name="Young N.D."/>
            <person name="Debelle F."/>
            <person name="Oldroyd G.E."/>
            <person name="Geurts R."/>
            <person name="Cannon S.B."/>
            <person name="Udvardi M.K."/>
            <person name="Benedito V.A."/>
            <person name="Mayer K.F."/>
            <person name="Gouzy J."/>
            <person name="Schoof H."/>
            <person name="Van de Peer Y."/>
            <person name="Proost S."/>
            <person name="Cook D.R."/>
            <person name="Meyers B.C."/>
            <person name="Spannagl M."/>
            <person name="Cheung F."/>
            <person name="De Mita S."/>
            <person name="Krishnakumar V."/>
            <person name="Gundlach H."/>
            <person name="Zhou S."/>
            <person name="Mudge J."/>
            <person name="Bharti A.K."/>
            <person name="Murray J.D."/>
            <person name="Naoumkina M.A."/>
            <person name="Rosen B."/>
            <person name="Silverstein K.A."/>
            <person name="Tang H."/>
            <person name="Rombauts S."/>
            <person name="Zhao P.X."/>
            <person name="Zhou P."/>
            <person name="Barbe V."/>
            <person name="Bardou P."/>
            <person name="Bechner M."/>
            <person name="Bellec A."/>
            <person name="Berger A."/>
            <person name="Berges H."/>
            <person name="Bidwell S."/>
            <person name="Bisseling T."/>
            <person name="Choisne N."/>
            <person name="Couloux A."/>
            <person name="Denny R."/>
            <person name="Deshpande S."/>
            <person name="Dai X."/>
            <person name="Doyle J.J."/>
            <person name="Dudez A.M."/>
            <person name="Farmer A.D."/>
            <person name="Fouteau S."/>
            <person name="Franken C."/>
            <person name="Gibelin C."/>
            <person name="Gish J."/>
            <person name="Goldstein S."/>
            <person name="Gonzalez A.J."/>
            <person name="Green P.J."/>
            <person name="Hallab A."/>
            <person name="Hartog M."/>
            <person name="Hua A."/>
            <person name="Humphray S.J."/>
            <person name="Jeong D.H."/>
            <person name="Jing Y."/>
            <person name="Jocker A."/>
            <person name="Kenton S.M."/>
            <person name="Kim D.J."/>
            <person name="Klee K."/>
            <person name="Lai H."/>
            <person name="Lang C."/>
            <person name="Lin S."/>
            <person name="Macmil S.L."/>
            <person name="Magdelenat G."/>
            <person name="Matthews L."/>
            <person name="McCorrison J."/>
            <person name="Monaghan E.L."/>
            <person name="Mun J.H."/>
            <person name="Najar F.Z."/>
            <person name="Nicholson C."/>
            <person name="Noirot C."/>
            <person name="O'Bleness M."/>
            <person name="Paule C.R."/>
            <person name="Poulain J."/>
            <person name="Prion F."/>
            <person name="Qin B."/>
            <person name="Qu C."/>
            <person name="Retzel E.F."/>
            <person name="Riddle C."/>
            <person name="Sallet E."/>
            <person name="Samain S."/>
            <person name="Samson N."/>
            <person name="Sanders I."/>
            <person name="Saurat O."/>
            <person name="Scarpelli C."/>
            <person name="Schiex T."/>
            <person name="Segurens B."/>
            <person name="Severin A.J."/>
            <person name="Sherrier D.J."/>
            <person name="Shi R."/>
            <person name="Sims S."/>
            <person name="Singer S.R."/>
            <person name="Sinharoy S."/>
            <person name="Sterck L."/>
            <person name="Viollet A."/>
            <person name="Wang B.B."/>
            <person name="Wang K."/>
            <person name="Wang M."/>
            <person name="Wang X."/>
            <person name="Warfsmann J."/>
            <person name="Weissenbach J."/>
            <person name="White D.D."/>
            <person name="White J.D."/>
            <person name="Wiley G.B."/>
            <person name="Wincker P."/>
            <person name="Xing Y."/>
            <person name="Yang L."/>
            <person name="Yao Z."/>
            <person name="Ying F."/>
            <person name="Zhai J."/>
            <person name="Zhou L."/>
            <person name="Zuber A."/>
            <person name="Denarie J."/>
            <person name="Dixon R.A."/>
            <person name="May G.D."/>
            <person name="Schwartz D.C."/>
            <person name="Rogers J."/>
            <person name="Quetier F."/>
            <person name="Town C.D."/>
            <person name="Roe B.A."/>
        </authorList>
    </citation>
    <scope>NUCLEOTIDE SEQUENCE [LARGE SCALE GENOMIC DNA]</scope>
    <source>
        <strain evidence="1">A17</strain>
        <strain evidence="2 3">cv. Jemalong A17</strain>
    </source>
</reference>
<evidence type="ECO:0000313" key="3">
    <source>
        <dbReference type="Proteomes" id="UP000002051"/>
    </source>
</evidence>
<dbReference type="EnsemblPlants" id="KEH17987">
    <property type="protein sequence ID" value="KEH17987"/>
    <property type="gene ID" value="MTR_8g009650"/>
</dbReference>
<evidence type="ECO:0000313" key="1">
    <source>
        <dbReference type="EMBL" id="KEH17987.1"/>
    </source>
</evidence>
<protein>
    <submittedName>
        <fullName evidence="1 2">Uncharacterized protein</fullName>
    </submittedName>
</protein>
<dbReference type="Proteomes" id="UP000002051">
    <property type="component" value="Chromosome 8"/>
</dbReference>
<name>A0A072TKN4_MEDTR</name>